<dbReference type="RefSeq" id="WP_246947209.1">
    <property type="nucleotide sequence ID" value="NZ_JALKII010000001.1"/>
</dbReference>
<sequence length="284" mass="32318">MSSRKKPAAALPITPQRMDFDFAGVPRHWFDNDPVLTHFLNALSLTFPDGERFFVDSVRAFRDHVTDPERKQEIAGFIGQEAMHSLEHESFNKMLAAQGYAEQAQGGQKLARYLIGEGRKRLSPKRQLAATAALEHITAILANRLLKDAELLQSMAPEVRALWMWHAIEEIEHKAVAFDLYQDVTGADYLLRVRVLLAATLALASYTSKYTWAFLKQDRLHRNPLVLARGAWRLFGARGLLTRTVPDFLQFLRPGFHPWQDDNSALVAYWRAELERLEPAQNAA</sequence>
<comment type="caution">
    <text evidence="1">The sequence shown here is derived from an EMBL/GenBank/DDBJ whole genome shotgun (WGS) entry which is preliminary data.</text>
</comment>
<dbReference type="InterPro" id="IPR016516">
    <property type="entry name" value="UCP07580"/>
</dbReference>
<dbReference type="EMBL" id="JALKII010000001">
    <property type="protein sequence ID" value="MCK0536207.1"/>
    <property type="molecule type" value="Genomic_DNA"/>
</dbReference>
<protein>
    <submittedName>
        <fullName evidence="1">Metal-dependent hydrolase</fullName>
    </submittedName>
</protein>
<name>A0ABT0E311_9GAMM</name>
<keyword evidence="2" id="KW-1185">Reference proteome</keyword>
<accession>A0ABT0E311</accession>
<evidence type="ECO:0000313" key="1">
    <source>
        <dbReference type="EMBL" id="MCK0536207.1"/>
    </source>
</evidence>
<dbReference type="Proteomes" id="UP001165524">
    <property type="component" value="Unassembled WGS sequence"/>
</dbReference>
<dbReference type="Pfam" id="PF10118">
    <property type="entry name" value="Metal_hydrol"/>
    <property type="match status" value="1"/>
</dbReference>
<proteinExistence type="predicted"/>
<dbReference type="PIRSF" id="PIRSF007580">
    <property type="entry name" value="UCP07580"/>
    <property type="match status" value="1"/>
</dbReference>
<keyword evidence="1" id="KW-0378">Hydrolase</keyword>
<dbReference type="PANTHER" id="PTHR39456">
    <property type="entry name" value="METAL-DEPENDENT HYDROLASE"/>
    <property type="match status" value="1"/>
</dbReference>
<reference evidence="1" key="1">
    <citation type="submission" date="2022-04" db="EMBL/GenBank/DDBJ databases">
        <title>Alcanivorax sp. CY1518 draft genome sequence.</title>
        <authorList>
            <person name="Zhao G."/>
            <person name="An M."/>
        </authorList>
    </citation>
    <scope>NUCLEOTIDE SEQUENCE</scope>
    <source>
        <strain evidence="1">CY1518</strain>
    </source>
</reference>
<dbReference type="PANTHER" id="PTHR39456:SF1">
    <property type="entry name" value="METAL-DEPENDENT HYDROLASE"/>
    <property type="match status" value="1"/>
</dbReference>
<dbReference type="GO" id="GO:0016787">
    <property type="term" value="F:hydrolase activity"/>
    <property type="evidence" value="ECO:0007669"/>
    <property type="project" value="UniProtKB-KW"/>
</dbReference>
<gene>
    <name evidence="1" type="ORF">MU846_00600</name>
</gene>
<evidence type="ECO:0000313" key="2">
    <source>
        <dbReference type="Proteomes" id="UP001165524"/>
    </source>
</evidence>
<organism evidence="1 2">
    <name type="scientific">Alcanivorax quisquiliarum</name>
    <dbReference type="NCBI Taxonomy" id="2933565"/>
    <lineage>
        <taxon>Bacteria</taxon>
        <taxon>Pseudomonadati</taxon>
        <taxon>Pseudomonadota</taxon>
        <taxon>Gammaproteobacteria</taxon>
        <taxon>Oceanospirillales</taxon>
        <taxon>Alcanivoracaceae</taxon>
        <taxon>Alcanivorax</taxon>
    </lineage>
</organism>